<dbReference type="GO" id="GO:0003700">
    <property type="term" value="F:DNA-binding transcription factor activity"/>
    <property type="evidence" value="ECO:0007669"/>
    <property type="project" value="InterPro"/>
</dbReference>
<name>A0A239JW38_EKHLU</name>
<gene>
    <name evidence="4" type="ORF">SAMN05421640_2279</name>
</gene>
<evidence type="ECO:0000313" key="5">
    <source>
        <dbReference type="Proteomes" id="UP000198393"/>
    </source>
</evidence>
<keyword evidence="2" id="KW-0804">Transcription</keyword>
<dbReference type="SUPFAM" id="SSF52317">
    <property type="entry name" value="Class I glutamine amidotransferase-like"/>
    <property type="match status" value="1"/>
</dbReference>
<dbReference type="OrthoDB" id="9803764at2"/>
<sequence>MKHVSLIVPNGEFSITNLDLTRQLFTWVNDNLPDPLFDLKIVGLSSEAHIVGGLYTVKTDCLIDAIDHTDVVIIPAMFGGPQELMEQNAALVPWVEKQYQNGADLVSMCVGAFFLGGMGILNGKRCSTHWGAAEDFRKLFPEVIVEDERIVSESHRIYTSGGALAFTNLLIYLIERYAGREVAIAAAKAYMIDVDRTSQSPFMMFSGQKSHEDKEVLKAQEYIETHFKDKISVEDLCDEIGVGRRTFERRFKSSTTNTIFEYIQRVKIEAAKTELEKGVKTVSQVMFEVGYNDKKAFREIFKRITGMTPVAYKERYTRMQQVA</sequence>
<dbReference type="SUPFAM" id="SSF46689">
    <property type="entry name" value="Homeodomain-like"/>
    <property type="match status" value="2"/>
</dbReference>
<evidence type="ECO:0000259" key="3">
    <source>
        <dbReference type="PROSITE" id="PS01124"/>
    </source>
</evidence>
<evidence type="ECO:0000313" key="4">
    <source>
        <dbReference type="EMBL" id="SNT10156.1"/>
    </source>
</evidence>
<accession>A0A239JW38</accession>
<dbReference type="AlphaFoldDB" id="A0A239JW38"/>
<keyword evidence="5" id="KW-1185">Reference proteome</keyword>
<dbReference type="InterPro" id="IPR029062">
    <property type="entry name" value="Class_I_gatase-like"/>
</dbReference>
<evidence type="ECO:0000256" key="1">
    <source>
        <dbReference type="ARBA" id="ARBA00023015"/>
    </source>
</evidence>
<organism evidence="4 5">
    <name type="scientific">Ekhidna lutea</name>
    <dbReference type="NCBI Taxonomy" id="447679"/>
    <lineage>
        <taxon>Bacteria</taxon>
        <taxon>Pseudomonadati</taxon>
        <taxon>Bacteroidota</taxon>
        <taxon>Cytophagia</taxon>
        <taxon>Cytophagales</taxon>
        <taxon>Reichenbachiellaceae</taxon>
        <taxon>Ekhidna</taxon>
    </lineage>
</organism>
<evidence type="ECO:0000256" key="2">
    <source>
        <dbReference type="ARBA" id="ARBA00023163"/>
    </source>
</evidence>
<dbReference type="Gene3D" id="1.10.10.60">
    <property type="entry name" value="Homeodomain-like"/>
    <property type="match status" value="2"/>
</dbReference>
<keyword evidence="1" id="KW-0805">Transcription regulation</keyword>
<dbReference type="RefSeq" id="WP_089357005.1">
    <property type="nucleotide sequence ID" value="NZ_FZPD01000004.1"/>
</dbReference>
<dbReference type="PANTHER" id="PTHR43130">
    <property type="entry name" value="ARAC-FAMILY TRANSCRIPTIONAL REGULATOR"/>
    <property type="match status" value="1"/>
</dbReference>
<feature type="domain" description="HTH araC/xylS-type" evidence="3">
    <location>
        <begin position="217"/>
        <end position="315"/>
    </location>
</feature>
<dbReference type="InterPro" id="IPR052158">
    <property type="entry name" value="INH-QAR"/>
</dbReference>
<dbReference type="Pfam" id="PF01965">
    <property type="entry name" value="DJ-1_PfpI"/>
    <property type="match status" value="1"/>
</dbReference>
<proteinExistence type="predicted"/>
<dbReference type="Pfam" id="PF12833">
    <property type="entry name" value="HTH_18"/>
    <property type="match status" value="1"/>
</dbReference>
<dbReference type="Gene3D" id="3.40.50.880">
    <property type="match status" value="1"/>
</dbReference>
<dbReference type="SMART" id="SM00342">
    <property type="entry name" value="HTH_ARAC"/>
    <property type="match status" value="1"/>
</dbReference>
<dbReference type="GO" id="GO:0043565">
    <property type="term" value="F:sequence-specific DNA binding"/>
    <property type="evidence" value="ECO:0007669"/>
    <property type="project" value="InterPro"/>
</dbReference>
<dbReference type="InterPro" id="IPR018060">
    <property type="entry name" value="HTH_AraC"/>
</dbReference>
<dbReference type="InterPro" id="IPR009057">
    <property type="entry name" value="Homeodomain-like_sf"/>
</dbReference>
<dbReference type="PROSITE" id="PS01124">
    <property type="entry name" value="HTH_ARAC_FAMILY_2"/>
    <property type="match status" value="1"/>
</dbReference>
<dbReference type="InterPro" id="IPR002818">
    <property type="entry name" value="DJ-1/PfpI"/>
</dbReference>
<dbReference type="CDD" id="cd03138">
    <property type="entry name" value="GATase1_AraC_2"/>
    <property type="match status" value="1"/>
</dbReference>
<dbReference type="EMBL" id="FZPD01000004">
    <property type="protein sequence ID" value="SNT10156.1"/>
    <property type="molecule type" value="Genomic_DNA"/>
</dbReference>
<dbReference type="PANTHER" id="PTHR43130:SF11">
    <property type="entry name" value="TRANSCRIPTIONAL REGULATORY PROTEIN"/>
    <property type="match status" value="1"/>
</dbReference>
<protein>
    <submittedName>
        <fullName evidence="4">Transcriptional regulator, AraC family with amidase-like domain</fullName>
    </submittedName>
</protein>
<dbReference type="Proteomes" id="UP000198393">
    <property type="component" value="Unassembled WGS sequence"/>
</dbReference>
<reference evidence="4 5" key="1">
    <citation type="submission" date="2017-06" db="EMBL/GenBank/DDBJ databases">
        <authorList>
            <person name="Kim H.J."/>
            <person name="Triplett B.A."/>
        </authorList>
    </citation>
    <scope>NUCLEOTIDE SEQUENCE [LARGE SCALE GENOMIC DNA]</scope>
    <source>
        <strain evidence="4 5">DSM 19307</strain>
    </source>
</reference>